<dbReference type="PROSITE" id="PS51257">
    <property type="entry name" value="PROKAR_LIPOPROTEIN"/>
    <property type="match status" value="1"/>
</dbReference>
<protein>
    <submittedName>
        <fullName evidence="2">Heat shock protein HslJ</fullName>
    </submittedName>
</protein>
<dbReference type="GeneID" id="93100428"/>
<dbReference type="Proteomes" id="UP000546007">
    <property type="component" value="Unassembled WGS sequence"/>
</dbReference>
<dbReference type="RefSeq" id="WP_221230316.1">
    <property type="nucleotide sequence ID" value="NZ_AP028155.1"/>
</dbReference>
<name>A0A7W6HVU4_9BACT</name>
<dbReference type="InterPro" id="IPR053147">
    <property type="entry name" value="Hsp_HslJ-like"/>
</dbReference>
<dbReference type="InterPro" id="IPR005184">
    <property type="entry name" value="DUF306_Meta_HslJ"/>
</dbReference>
<gene>
    <name evidence="2" type="ORF">GGR14_001699</name>
</gene>
<keyword evidence="2" id="KW-0346">Stress response</keyword>
<feature type="domain" description="DUF306" evidence="1">
    <location>
        <begin position="25"/>
        <end position="131"/>
    </location>
</feature>
<evidence type="ECO:0000259" key="1">
    <source>
        <dbReference type="Pfam" id="PF03724"/>
    </source>
</evidence>
<accession>A0A7W6HVU4</accession>
<dbReference type="PANTHER" id="PTHR35535:SF1">
    <property type="entry name" value="HEAT SHOCK PROTEIN HSLJ"/>
    <property type="match status" value="1"/>
</dbReference>
<dbReference type="PANTHER" id="PTHR35535">
    <property type="entry name" value="HEAT SHOCK PROTEIN HSLJ"/>
    <property type="match status" value="1"/>
</dbReference>
<sequence>MKGIFFYCVLAIWMTSCKSAKESVSLTGVKWVAESLNGKEIKFKEGGSEVFITLESSDKKVFGRAGCNRFFGVYEQNESQLTFSGMGATKMACPDMDIETSFFKVLEDTKSFIIKNDKLTLKDSNNVIAVFKAQKETPKKE</sequence>
<keyword evidence="3" id="KW-1185">Reference proteome</keyword>
<proteinExistence type="predicted"/>
<dbReference type="InterPro" id="IPR038670">
    <property type="entry name" value="HslJ-like_sf"/>
</dbReference>
<evidence type="ECO:0000313" key="3">
    <source>
        <dbReference type="Proteomes" id="UP000546007"/>
    </source>
</evidence>
<dbReference type="AlphaFoldDB" id="A0A7W6HVU4"/>
<dbReference type="Gene3D" id="2.40.128.270">
    <property type="match status" value="1"/>
</dbReference>
<reference evidence="2 3" key="1">
    <citation type="submission" date="2020-08" db="EMBL/GenBank/DDBJ databases">
        <title>Genomic Encyclopedia of Type Strains, Phase IV (KMG-IV): sequencing the most valuable type-strain genomes for metagenomic binning, comparative biology and taxonomic classification.</title>
        <authorList>
            <person name="Goeker M."/>
        </authorList>
    </citation>
    <scope>NUCLEOTIDE SEQUENCE [LARGE SCALE GENOMIC DNA]</scope>
    <source>
        <strain evidence="2 3">DSM 105721</strain>
    </source>
</reference>
<dbReference type="Pfam" id="PF03724">
    <property type="entry name" value="META"/>
    <property type="match status" value="1"/>
</dbReference>
<comment type="caution">
    <text evidence="2">The sequence shown here is derived from an EMBL/GenBank/DDBJ whole genome shotgun (WGS) entry which is preliminary data.</text>
</comment>
<evidence type="ECO:0000313" key="2">
    <source>
        <dbReference type="EMBL" id="MBB4025915.1"/>
    </source>
</evidence>
<dbReference type="EMBL" id="JACIES010000003">
    <property type="protein sequence ID" value="MBB4025915.1"/>
    <property type="molecule type" value="Genomic_DNA"/>
</dbReference>
<organism evidence="2 3">
    <name type="scientific">Butyricimonas faecihominis</name>
    <dbReference type="NCBI Taxonomy" id="1472416"/>
    <lineage>
        <taxon>Bacteria</taxon>
        <taxon>Pseudomonadati</taxon>
        <taxon>Bacteroidota</taxon>
        <taxon>Bacteroidia</taxon>
        <taxon>Bacteroidales</taxon>
        <taxon>Odoribacteraceae</taxon>
        <taxon>Butyricimonas</taxon>
    </lineage>
</organism>